<dbReference type="Pfam" id="PF02338">
    <property type="entry name" value="OTU"/>
    <property type="match status" value="1"/>
</dbReference>
<proteinExistence type="predicted"/>
<accession>A0A8W8M7M7</accession>
<dbReference type="PANTHER" id="PTHR12419">
    <property type="entry name" value="OTU DOMAIN CONTAINING PROTEIN"/>
    <property type="match status" value="1"/>
</dbReference>
<dbReference type="PROSITE" id="PS50802">
    <property type="entry name" value="OTU"/>
    <property type="match status" value="1"/>
</dbReference>
<protein>
    <recommendedName>
        <fullName evidence="1">OTU domain-containing protein</fullName>
    </recommendedName>
</protein>
<dbReference type="EnsemblMetazoa" id="G32159.1">
    <property type="protein sequence ID" value="G32159.1:cds"/>
    <property type="gene ID" value="G32159"/>
</dbReference>
<dbReference type="AlphaFoldDB" id="A0A8W8M7M7"/>
<feature type="domain" description="OTU" evidence="1">
    <location>
        <begin position="12"/>
        <end position="94"/>
    </location>
</feature>
<name>A0A8W8M7M7_MAGGI</name>
<dbReference type="Proteomes" id="UP000005408">
    <property type="component" value="Unassembled WGS sequence"/>
</dbReference>
<dbReference type="GO" id="GO:0004843">
    <property type="term" value="F:cysteine-type deubiquitinase activity"/>
    <property type="evidence" value="ECO:0007669"/>
    <property type="project" value="TreeGrafter"/>
</dbReference>
<dbReference type="Gene3D" id="3.90.70.80">
    <property type="match status" value="1"/>
</dbReference>
<reference evidence="2" key="1">
    <citation type="submission" date="2022-08" db="UniProtKB">
        <authorList>
            <consortium name="EnsemblMetazoa"/>
        </authorList>
    </citation>
    <scope>IDENTIFICATION</scope>
    <source>
        <strain evidence="2">05x7-T-G4-1.051#20</strain>
    </source>
</reference>
<dbReference type="GO" id="GO:0016579">
    <property type="term" value="P:protein deubiquitination"/>
    <property type="evidence" value="ECO:0007669"/>
    <property type="project" value="TreeGrafter"/>
</dbReference>
<keyword evidence="3" id="KW-1185">Reference proteome</keyword>
<evidence type="ECO:0000313" key="2">
    <source>
        <dbReference type="EnsemblMetazoa" id="G32159.1:cds"/>
    </source>
</evidence>
<evidence type="ECO:0000259" key="1">
    <source>
        <dbReference type="PROSITE" id="PS50802"/>
    </source>
</evidence>
<dbReference type="InterPro" id="IPR050704">
    <property type="entry name" value="Peptidase_C85-like"/>
</dbReference>
<dbReference type="InterPro" id="IPR003323">
    <property type="entry name" value="OTU_dom"/>
</dbReference>
<dbReference type="InterPro" id="IPR038765">
    <property type="entry name" value="Papain-like_cys_pep_sf"/>
</dbReference>
<dbReference type="SUPFAM" id="SSF54001">
    <property type="entry name" value="Cysteine proteinases"/>
    <property type="match status" value="1"/>
</dbReference>
<evidence type="ECO:0000313" key="3">
    <source>
        <dbReference type="Proteomes" id="UP000005408"/>
    </source>
</evidence>
<organism evidence="2 3">
    <name type="scientific">Magallana gigas</name>
    <name type="common">Pacific oyster</name>
    <name type="synonym">Crassostrea gigas</name>
    <dbReference type="NCBI Taxonomy" id="29159"/>
    <lineage>
        <taxon>Eukaryota</taxon>
        <taxon>Metazoa</taxon>
        <taxon>Spiralia</taxon>
        <taxon>Lophotrochozoa</taxon>
        <taxon>Mollusca</taxon>
        <taxon>Bivalvia</taxon>
        <taxon>Autobranchia</taxon>
        <taxon>Pteriomorphia</taxon>
        <taxon>Ostreida</taxon>
        <taxon>Ostreoidea</taxon>
        <taxon>Ostreidae</taxon>
        <taxon>Magallana</taxon>
    </lineage>
</organism>
<sequence length="94" mass="11251">MLEKIKSTPGISTGKEIVGDGNCFYRAISLYYIETKKIIVVRREIIQYMSEREHEYSRLMFDRNQNYEGYLDHHRNDGVWAEHPRFMQQLTCMA</sequence>
<dbReference type="CDD" id="cd22744">
    <property type="entry name" value="OTU"/>
    <property type="match status" value="1"/>
</dbReference>